<dbReference type="RefSeq" id="WP_118483993.1">
    <property type="nucleotide sequence ID" value="NZ_QRUU01000021.1"/>
</dbReference>
<gene>
    <name evidence="2" type="ORF">DWY20_06550</name>
</gene>
<comment type="caution">
    <text evidence="2">The sequence shown here is derived from an EMBL/GenBank/DDBJ whole genome shotgun (WGS) entry which is preliminary data.</text>
</comment>
<dbReference type="InterPro" id="IPR016181">
    <property type="entry name" value="Acyl_CoA_acyltransferase"/>
</dbReference>
<name>A0A412GS00_9BACT</name>
<dbReference type="SUPFAM" id="SSF55729">
    <property type="entry name" value="Acyl-CoA N-acyltransferases (Nat)"/>
    <property type="match status" value="1"/>
</dbReference>
<sequence>MKFSITQATIADADELTSFITSIWKNMEHREWFAPEEDKDYIKSLLSTHTGIIWKAIETVSGQTAGLFIVVFPGKNSENLGYDIGLSEAELCSVAHMDTVAVHPNFRGYGLQRLLISQAEEALHKTQYRYLLCTVHPENSFSRSNMEKLGYTYIKQALKYGGLSRCIYLKKRT</sequence>
<dbReference type="PROSITE" id="PS51186">
    <property type="entry name" value="GNAT"/>
    <property type="match status" value="1"/>
</dbReference>
<keyword evidence="2" id="KW-0808">Transferase</keyword>
<dbReference type="GO" id="GO:0016747">
    <property type="term" value="F:acyltransferase activity, transferring groups other than amino-acyl groups"/>
    <property type="evidence" value="ECO:0007669"/>
    <property type="project" value="InterPro"/>
</dbReference>
<dbReference type="CDD" id="cd04301">
    <property type="entry name" value="NAT_SF"/>
    <property type="match status" value="1"/>
</dbReference>
<dbReference type="Pfam" id="PF00583">
    <property type="entry name" value="Acetyltransf_1"/>
    <property type="match status" value="1"/>
</dbReference>
<dbReference type="Gene3D" id="3.40.630.30">
    <property type="match status" value="1"/>
</dbReference>
<evidence type="ECO:0000313" key="2">
    <source>
        <dbReference type="EMBL" id="RGR97529.1"/>
    </source>
</evidence>
<evidence type="ECO:0000313" key="3">
    <source>
        <dbReference type="Proteomes" id="UP000285864"/>
    </source>
</evidence>
<protein>
    <submittedName>
        <fullName evidence="2">N-acetyltransferase</fullName>
    </submittedName>
</protein>
<dbReference type="EMBL" id="QRUU01000021">
    <property type="protein sequence ID" value="RGR97529.1"/>
    <property type="molecule type" value="Genomic_DNA"/>
</dbReference>
<dbReference type="Proteomes" id="UP000285864">
    <property type="component" value="Unassembled WGS sequence"/>
</dbReference>
<accession>A0A412GS00</accession>
<dbReference type="AlphaFoldDB" id="A0A412GS00"/>
<reference evidence="2 3" key="1">
    <citation type="submission" date="2018-08" db="EMBL/GenBank/DDBJ databases">
        <title>A genome reference for cultivated species of the human gut microbiota.</title>
        <authorList>
            <person name="Zou Y."/>
            <person name="Xue W."/>
            <person name="Luo G."/>
        </authorList>
    </citation>
    <scope>NUCLEOTIDE SEQUENCE [LARGE SCALE GENOMIC DNA]</scope>
    <source>
        <strain evidence="2 3">AF24-2</strain>
    </source>
</reference>
<dbReference type="InterPro" id="IPR000182">
    <property type="entry name" value="GNAT_dom"/>
</dbReference>
<organism evidence="2 3">
    <name type="scientific">Phocaeicola coprocola</name>
    <dbReference type="NCBI Taxonomy" id="310298"/>
    <lineage>
        <taxon>Bacteria</taxon>
        <taxon>Pseudomonadati</taxon>
        <taxon>Bacteroidota</taxon>
        <taxon>Bacteroidia</taxon>
        <taxon>Bacteroidales</taxon>
        <taxon>Bacteroidaceae</taxon>
        <taxon>Phocaeicola</taxon>
    </lineage>
</organism>
<feature type="domain" description="N-acetyltransferase" evidence="1">
    <location>
        <begin position="3"/>
        <end position="173"/>
    </location>
</feature>
<keyword evidence="3" id="KW-1185">Reference proteome</keyword>
<proteinExistence type="predicted"/>
<evidence type="ECO:0000259" key="1">
    <source>
        <dbReference type="PROSITE" id="PS51186"/>
    </source>
</evidence>